<dbReference type="KEGG" id="kan:IMCC3317_07150"/>
<organism evidence="1 2">
    <name type="scientific">Kordia antarctica</name>
    <dbReference type="NCBI Taxonomy" id="1218801"/>
    <lineage>
        <taxon>Bacteria</taxon>
        <taxon>Pseudomonadati</taxon>
        <taxon>Bacteroidota</taxon>
        <taxon>Flavobacteriia</taxon>
        <taxon>Flavobacteriales</taxon>
        <taxon>Flavobacteriaceae</taxon>
        <taxon>Kordia</taxon>
    </lineage>
</organism>
<dbReference type="OrthoDB" id="1189823at2"/>
<reference evidence="1 2" key="1">
    <citation type="journal article" date="2013" name="Int. J. Syst. Evol. Microbiol.">
        <title>Kordia antarctica sp. nov., isolated from Antarctic seawater.</title>
        <authorList>
            <person name="Baek K."/>
            <person name="Choi A."/>
            <person name="Kang I."/>
            <person name="Lee K."/>
            <person name="Cho J.C."/>
        </authorList>
    </citation>
    <scope>NUCLEOTIDE SEQUENCE [LARGE SCALE GENOMIC DNA]</scope>
    <source>
        <strain evidence="1 2">IMCC3317</strain>
    </source>
</reference>
<evidence type="ECO:0000313" key="2">
    <source>
        <dbReference type="Proteomes" id="UP000464657"/>
    </source>
</evidence>
<dbReference type="EMBL" id="CP019288">
    <property type="protein sequence ID" value="QHI35369.1"/>
    <property type="molecule type" value="Genomic_DNA"/>
</dbReference>
<evidence type="ECO:0000313" key="1">
    <source>
        <dbReference type="EMBL" id="QHI35369.1"/>
    </source>
</evidence>
<protein>
    <submittedName>
        <fullName evidence="1">Uncharacterized protein</fullName>
    </submittedName>
</protein>
<gene>
    <name evidence="1" type="ORF">IMCC3317_07150</name>
</gene>
<name>A0A7L4ZFU6_9FLAO</name>
<dbReference type="Proteomes" id="UP000464657">
    <property type="component" value="Chromosome"/>
</dbReference>
<proteinExistence type="predicted"/>
<keyword evidence="2" id="KW-1185">Reference proteome</keyword>
<dbReference type="RefSeq" id="WP_160128114.1">
    <property type="nucleotide sequence ID" value="NZ_CP019288.1"/>
</dbReference>
<sequence length="56" mass="5869">MLKNILKLGAALSKSEQRNILGGKPPGCDQNGSECCVYSNGNYVCETATCRGGSCQ</sequence>
<dbReference type="AlphaFoldDB" id="A0A7L4ZFU6"/>
<accession>A0A7L4ZFU6</accession>